<dbReference type="Pfam" id="PF13744">
    <property type="entry name" value="HTH_37"/>
    <property type="match status" value="1"/>
</dbReference>
<evidence type="ECO:0000313" key="2">
    <source>
        <dbReference type="EMBL" id="EBQ7318286.1"/>
    </source>
</evidence>
<dbReference type="InterPro" id="IPR010982">
    <property type="entry name" value="Lambda_DNA-bd_dom_sf"/>
</dbReference>
<accession>A0A5U5WST5</accession>
<dbReference type="CDD" id="cd00093">
    <property type="entry name" value="HTH_XRE"/>
    <property type="match status" value="1"/>
</dbReference>
<dbReference type="PROSITE" id="PS50943">
    <property type="entry name" value="HTH_CROC1"/>
    <property type="match status" value="1"/>
</dbReference>
<dbReference type="AlphaFoldDB" id="A0A5U5WST5"/>
<organism evidence="2">
    <name type="scientific">Salmonella enterica</name>
    <name type="common">Salmonella choleraesuis</name>
    <dbReference type="NCBI Taxonomy" id="28901"/>
    <lineage>
        <taxon>Bacteria</taxon>
        <taxon>Pseudomonadati</taxon>
        <taxon>Pseudomonadota</taxon>
        <taxon>Gammaproteobacteria</taxon>
        <taxon>Enterobacterales</taxon>
        <taxon>Enterobacteriaceae</taxon>
        <taxon>Salmonella</taxon>
    </lineage>
</organism>
<sequence length="87" mass="9760">MLRKVSNPFELFAKNSVELNMLSLKSKLIIIVAEMIRNEGWSQKTAAEKLGVSQPRVSNLMNGQVSKFAIDTLLEMLCRIGFVMDVS</sequence>
<comment type="caution">
    <text evidence="2">The sequence shown here is derived from an EMBL/GenBank/DDBJ whole genome shotgun (WGS) entry which is preliminary data.</text>
</comment>
<dbReference type="InterPro" id="IPR001387">
    <property type="entry name" value="Cro/C1-type_HTH"/>
</dbReference>
<dbReference type="Gene3D" id="1.10.260.40">
    <property type="entry name" value="lambda repressor-like DNA-binding domains"/>
    <property type="match status" value="1"/>
</dbReference>
<protein>
    <submittedName>
        <fullName evidence="2">XRE family transcriptional regulator</fullName>
    </submittedName>
</protein>
<feature type="non-terminal residue" evidence="2">
    <location>
        <position position="87"/>
    </location>
</feature>
<gene>
    <name evidence="2" type="ORF">BRR23_23325</name>
</gene>
<dbReference type="SUPFAM" id="SSF47413">
    <property type="entry name" value="lambda repressor-like DNA-binding domains"/>
    <property type="match status" value="1"/>
</dbReference>
<dbReference type="InterPro" id="IPR039554">
    <property type="entry name" value="HigA2-like_HTH"/>
</dbReference>
<evidence type="ECO:0000259" key="1">
    <source>
        <dbReference type="PROSITE" id="PS50943"/>
    </source>
</evidence>
<reference evidence="2" key="1">
    <citation type="submission" date="2018-07" db="EMBL/GenBank/DDBJ databases">
        <authorList>
            <consortium name="GenomeTrakr network: Whole genome sequencing for foodborne pathogen traceback"/>
        </authorList>
    </citation>
    <scope>NUCLEOTIDE SEQUENCE</scope>
    <source>
        <strain evidence="2">CFSAN056849</strain>
    </source>
</reference>
<dbReference type="EMBL" id="AAGPYS010000070">
    <property type="protein sequence ID" value="EBQ7318286.1"/>
    <property type="molecule type" value="Genomic_DNA"/>
</dbReference>
<dbReference type="GO" id="GO:0003677">
    <property type="term" value="F:DNA binding"/>
    <property type="evidence" value="ECO:0007669"/>
    <property type="project" value="InterPro"/>
</dbReference>
<name>A0A5U5WST5_SALER</name>
<proteinExistence type="predicted"/>
<feature type="domain" description="HTH cro/C1-type" evidence="1">
    <location>
        <begin position="32"/>
        <end position="76"/>
    </location>
</feature>